<keyword evidence="3" id="KW-1185">Reference proteome</keyword>
<dbReference type="EMBL" id="CP030840">
    <property type="protein sequence ID" value="AXC14865.1"/>
    <property type="molecule type" value="Genomic_DNA"/>
</dbReference>
<proteinExistence type="predicted"/>
<dbReference type="AlphaFoldDB" id="A0A2Z5G897"/>
<accession>A0A2Z5G897</accession>
<dbReference type="Pfam" id="PF03473">
    <property type="entry name" value="MOSC"/>
    <property type="match status" value="1"/>
</dbReference>
<evidence type="ECO:0000259" key="1">
    <source>
        <dbReference type="PROSITE" id="PS51340"/>
    </source>
</evidence>
<dbReference type="PROSITE" id="PS51340">
    <property type="entry name" value="MOSC"/>
    <property type="match status" value="1"/>
</dbReference>
<dbReference type="Proteomes" id="UP000253606">
    <property type="component" value="Chromosome"/>
</dbReference>
<protein>
    <submittedName>
        <fullName evidence="2">MOSC domain containing protein</fullName>
    </submittedName>
</protein>
<dbReference type="Pfam" id="PF03476">
    <property type="entry name" value="MOSC_N"/>
    <property type="match status" value="1"/>
</dbReference>
<dbReference type="GO" id="GO:0003824">
    <property type="term" value="F:catalytic activity"/>
    <property type="evidence" value="ECO:0007669"/>
    <property type="project" value="InterPro"/>
</dbReference>
<name>A0A2Z5G897_9BACT</name>
<evidence type="ECO:0000313" key="2">
    <source>
        <dbReference type="EMBL" id="AXC14865.1"/>
    </source>
</evidence>
<dbReference type="GO" id="GO:0030151">
    <property type="term" value="F:molybdenum ion binding"/>
    <property type="evidence" value="ECO:0007669"/>
    <property type="project" value="InterPro"/>
</dbReference>
<dbReference type="InterPro" id="IPR005303">
    <property type="entry name" value="MOCOS_middle"/>
</dbReference>
<dbReference type="GO" id="GO:0030170">
    <property type="term" value="F:pyridoxal phosphate binding"/>
    <property type="evidence" value="ECO:0007669"/>
    <property type="project" value="InterPro"/>
</dbReference>
<gene>
    <name evidence="2" type="ORF">ACPOL_5617</name>
</gene>
<organism evidence="2 3">
    <name type="scientific">Acidisarcina polymorpha</name>
    <dbReference type="NCBI Taxonomy" id="2211140"/>
    <lineage>
        <taxon>Bacteria</taxon>
        <taxon>Pseudomonadati</taxon>
        <taxon>Acidobacteriota</taxon>
        <taxon>Terriglobia</taxon>
        <taxon>Terriglobales</taxon>
        <taxon>Acidobacteriaceae</taxon>
        <taxon>Acidisarcina</taxon>
    </lineage>
</organism>
<dbReference type="OrthoDB" id="581532at2"/>
<reference evidence="2 3" key="1">
    <citation type="journal article" date="2018" name="Front. Microbiol.">
        <title>Hydrolytic Capabilities as a Key to Environmental Success: Chitinolytic and Cellulolytic Acidobacteria From Acidic Sub-arctic Soils and Boreal Peatlands.</title>
        <authorList>
            <person name="Belova S.E."/>
            <person name="Ravin N.V."/>
            <person name="Pankratov T.A."/>
            <person name="Rakitin A.L."/>
            <person name="Ivanova A.A."/>
            <person name="Beletsky A.V."/>
            <person name="Mardanov A.V."/>
            <person name="Sinninghe Damste J.S."/>
            <person name="Dedysh S.N."/>
        </authorList>
    </citation>
    <scope>NUCLEOTIDE SEQUENCE [LARGE SCALE GENOMIC DNA]</scope>
    <source>
        <strain evidence="2 3">SBC82</strain>
    </source>
</reference>
<dbReference type="SUPFAM" id="SSF50800">
    <property type="entry name" value="PK beta-barrel domain-like"/>
    <property type="match status" value="1"/>
</dbReference>
<dbReference type="Gene3D" id="2.40.33.20">
    <property type="entry name" value="PK beta-barrel domain-like"/>
    <property type="match status" value="1"/>
</dbReference>
<dbReference type="KEGG" id="abas:ACPOL_5617"/>
<feature type="domain" description="MOSC" evidence="1">
    <location>
        <begin position="97"/>
        <end position="247"/>
    </location>
</feature>
<dbReference type="InterPro" id="IPR011037">
    <property type="entry name" value="Pyrv_Knase-like_insert_dom_sf"/>
</dbReference>
<sequence length="261" mass="29153">MLVGVVESLWRYPVKSMRGERLEQAYLGFSGVYGDRRYAFLSSAAPKDFPYFTAREKHSMLLERAIYRNPEKMVSPQDGSSLADGTLEIETTAGERLPIEDPRLAELLREGVAERHLLRLIQSEIALVDSRPISLFSLQTVRQLSVETGMELDKRRFRANIYADLSGAKGFVEDEWVGQKLEVGRQAVMQVAKRNMRCKLITLDPDSAQPSPEVMKLVAREHQSCAGIYLTAVIEGMVSVGDSIRLVDSSFADELSGARPA</sequence>
<dbReference type="RefSeq" id="WP_114209549.1">
    <property type="nucleotide sequence ID" value="NZ_CP030840.1"/>
</dbReference>
<dbReference type="InterPro" id="IPR005302">
    <property type="entry name" value="MoCF_Sase_C"/>
</dbReference>
<evidence type="ECO:0000313" key="3">
    <source>
        <dbReference type="Proteomes" id="UP000253606"/>
    </source>
</evidence>